<dbReference type="InterPro" id="IPR036942">
    <property type="entry name" value="Beta-barrel_TonB_sf"/>
</dbReference>
<dbReference type="Pfam" id="PF00593">
    <property type="entry name" value="TonB_dep_Rec_b-barrel"/>
    <property type="match status" value="1"/>
</dbReference>
<evidence type="ECO:0000256" key="8">
    <source>
        <dbReference type="PROSITE-ProRule" id="PRU01360"/>
    </source>
</evidence>
<keyword evidence="13" id="KW-0675">Receptor</keyword>
<dbReference type="Gene3D" id="2.170.130.10">
    <property type="entry name" value="TonB-dependent receptor, plug domain"/>
    <property type="match status" value="1"/>
</dbReference>
<dbReference type="GO" id="GO:0015344">
    <property type="term" value="F:siderophore uptake transmembrane transporter activity"/>
    <property type="evidence" value="ECO:0007669"/>
    <property type="project" value="TreeGrafter"/>
</dbReference>
<evidence type="ECO:0000313" key="14">
    <source>
        <dbReference type="Proteomes" id="UP000320160"/>
    </source>
</evidence>
<evidence type="ECO:0000256" key="3">
    <source>
        <dbReference type="ARBA" id="ARBA00022452"/>
    </source>
</evidence>
<keyword evidence="7 8" id="KW-0998">Cell outer membrane</keyword>
<comment type="caution">
    <text evidence="13">The sequence shown here is derived from an EMBL/GenBank/DDBJ whole genome shotgun (WGS) entry which is preliminary data.</text>
</comment>
<keyword evidence="2 8" id="KW-0813">Transport</keyword>
<evidence type="ECO:0000259" key="11">
    <source>
        <dbReference type="Pfam" id="PF00593"/>
    </source>
</evidence>
<dbReference type="Gene3D" id="2.40.170.20">
    <property type="entry name" value="TonB-dependent receptor, beta-barrel domain"/>
    <property type="match status" value="1"/>
</dbReference>
<keyword evidence="10" id="KW-0732">Signal</keyword>
<organism evidence="13 14">
    <name type="scientific">Sphingorhabdus contaminans</name>
    <dbReference type="NCBI Taxonomy" id="1343899"/>
    <lineage>
        <taxon>Bacteria</taxon>
        <taxon>Pseudomonadati</taxon>
        <taxon>Pseudomonadota</taxon>
        <taxon>Alphaproteobacteria</taxon>
        <taxon>Sphingomonadales</taxon>
        <taxon>Sphingomonadaceae</taxon>
        <taxon>Sphingorhabdus</taxon>
    </lineage>
</organism>
<dbReference type="InterPro" id="IPR012910">
    <property type="entry name" value="Plug_dom"/>
</dbReference>
<comment type="similarity">
    <text evidence="8 9">Belongs to the TonB-dependent receptor family.</text>
</comment>
<dbReference type="SUPFAM" id="SSF56935">
    <property type="entry name" value="Porins"/>
    <property type="match status" value="1"/>
</dbReference>
<keyword evidence="3 8" id="KW-1134">Transmembrane beta strand</keyword>
<keyword evidence="4 8" id="KW-0812">Transmembrane</keyword>
<dbReference type="EMBL" id="VKKU01000001">
    <property type="protein sequence ID" value="TSB04236.1"/>
    <property type="molecule type" value="Genomic_DNA"/>
</dbReference>
<dbReference type="AlphaFoldDB" id="A0A553WHR9"/>
<gene>
    <name evidence="13" type="ORF">FOM92_02030</name>
</gene>
<proteinExistence type="inferred from homology"/>
<keyword evidence="6 8" id="KW-0472">Membrane</keyword>
<dbReference type="InterPro" id="IPR037066">
    <property type="entry name" value="Plug_dom_sf"/>
</dbReference>
<evidence type="ECO:0000256" key="1">
    <source>
        <dbReference type="ARBA" id="ARBA00004571"/>
    </source>
</evidence>
<evidence type="ECO:0000256" key="5">
    <source>
        <dbReference type="ARBA" id="ARBA00023077"/>
    </source>
</evidence>
<evidence type="ECO:0000313" key="13">
    <source>
        <dbReference type="EMBL" id="TSB04236.1"/>
    </source>
</evidence>
<dbReference type="Proteomes" id="UP000320160">
    <property type="component" value="Unassembled WGS sequence"/>
</dbReference>
<evidence type="ECO:0000256" key="6">
    <source>
        <dbReference type="ARBA" id="ARBA00023136"/>
    </source>
</evidence>
<evidence type="ECO:0000256" key="7">
    <source>
        <dbReference type="ARBA" id="ARBA00023237"/>
    </source>
</evidence>
<feature type="domain" description="TonB-dependent receptor plug" evidence="12">
    <location>
        <begin position="55"/>
        <end position="158"/>
    </location>
</feature>
<dbReference type="PANTHER" id="PTHR30069">
    <property type="entry name" value="TONB-DEPENDENT OUTER MEMBRANE RECEPTOR"/>
    <property type="match status" value="1"/>
</dbReference>
<dbReference type="GO" id="GO:0044718">
    <property type="term" value="P:siderophore transmembrane transport"/>
    <property type="evidence" value="ECO:0007669"/>
    <property type="project" value="TreeGrafter"/>
</dbReference>
<evidence type="ECO:0000259" key="12">
    <source>
        <dbReference type="Pfam" id="PF07715"/>
    </source>
</evidence>
<dbReference type="PROSITE" id="PS52016">
    <property type="entry name" value="TONB_DEPENDENT_REC_3"/>
    <property type="match status" value="1"/>
</dbReference>
<dbReference type="InterPro" id="IPR039426">
    <property type="entry name" value="TonB-dep_rcpt-like"/>
</dbReference>
<sequence length="697" mass="75197">MFLTRTTLYSASLCALSLALVAPAHAQQSAATTGDDDFHTEKEIVVTAPYVERLDILSGTSALSGEELASETQGQIGDMLTSIPGVSATSFSPGASRPVLRGFQGNRVSVLTDGIGNIDASNTSADHAVTIDALTTERIEVLRGPAVLLFGGQAVGGAVNVIDKRIPRAVPSESVHIDALLGYSTVSKEYSGGASVDVPLSDRFVAHVDGSYRKSKDLRIGGYLLSPELRAEALDVAADEAALGNVTEAANARDWADFRGRLPNSGVETWTFGAGGAFIDDGGSLGVSFNIYDTVYGIPERPEFTEPVGGEVSIDLRQYRFDLRGEVELGDGFFDKARLRAGYANYTHKELEGPDVGTTFFSKAIESRFELTQNENGGWRGASGLQFQTRDFEAVGDEAFLPPTRTNQLGLFTLQEFSVGGLDTEVAVRFDHANLEAQPLGITRKFNNVSAAFGIGYNIGDLKIGANVSRTGRAPSVEELFSDGPHVATQSFEVGDPDLRSERSWNGELYARYDSTRFDFTTTVYTNRFSNFIYESETGNIVDDLPEFVYLQRKANVWGIEAEASAQLGHAAGFDVVVDGVADYTRATIKGEGPAPRIPPLRLQGGLELQSGALDLRGEVEWTDSQTRTAGFENPTDGFTMVNASVTWRPFGRDKNISLIAAANNIFDVEARRAASFTKDFVALAGRDFRLTARFSF</sequence>
<feature type="signal peptide" evidence="10">
    <location>
        <begin position="1"/>
        <end position="26"/>
    </location>
</feature>
<feature type="chain" id="PRO_5021829915" evidence="10">
    <location>
        <begin position="27"/>
        <end position="697"/>
    </location>
</feature>
<keyword evidence="14" id="KW-1185">Reference proteome</keyword>
<dbReference type="Pfam" id="PF07715">
    <property type="entry name" value="Plug"/>
    <property type="match status" value="1"/>
</dbReference>
<evidence type="ECO:0000256" key="10">
    <source>
        <dbReference type="SAM" id="SignalP"/>
    </source>
</evidence>
<dbReference type="InterPro" id="IPR000531">
    <property type="entry name" value="Beta-barrel_TonB"/>
</dbReference>
<dbReference type="OrthoDB" id="9795928at2"/>
<protein>
    <submittedName>
        <fullName evidence="13">TonB-dependent receptor</fullName>
    </submittedName>
</protein>
<reference evidence="13 14" key="1">
    <citation type="submission" date="2019-07" db="EMBL/GenBank/DDBJ databases">
        <authorList>
            <person name="Park M."/>
        </authorList>
    </citation>
    <scope>NUCLEOTIDE SEQUENCE [LARGE SCALE GENOMIC DNA]</scope>
    <source>
        <strain evidence="13 14">KCTC32445</strain>
    </source>
</reference>
<dbReference type="PANTHER" id="PTHR30069:SF40">
    <property type="entry name" value="TONB-DEPENDENT RECEPTOR NMB0964-RELATED"/>
    <property type="match status" value="1"/>
</dbReference>
<name>A0A553WHR9_9SPHN</name>
<dbReference type="GO" id="GO:0009279">
    <property type="term" value="C:cell outer membrane"/>
    <property type="evidence" value="ECO:0007669"/>
    <property type="project" value="UniProtKB-SubCell"/>
</dbReference>
<evidence type="ECO:0000256" key="2">
    <source>
        <dbReference type="ARBA" id="ARBA00022448"/>
    </source>
</evidence>
<accession>A0A553WHR9</accession>
<evidence type="ECO:0000256" key="9">
    <source>
        <dbReference type="RuleBase" id="RU003357"/>
    </source>
</evidence>
<evidence type="ECO:0000256" key="4">
    <source>
        <dbReference type="ARBA" id="ARBA00022692"/>
    </source>
</evidence>
<comment type="subcellular location">
    <subcellularLocation>
        <location evidence="1 8">Cell outer membrane</location>
        <topology evidence="1 8">Multi-pass membrane protein</topology>
    </subcellularLocation>
</comment>
<keyword evidence="5 9" id="KW-0798">TonB box</keyword>
<feature type="domain" description="TonB-dependent receptor-like beta-barrel" evidence="11">
    <location>
        <begin position="279"/>
        <end position="666"/>
    </location>
</feature>
<dbReference type="RefSeq" id="WP_143775108.1">
    <property type="nucleotide sequence ID" value="NZ_VKKU01000001.1"/>
</dbReference>